<feature type="region of interest" description="Disordered" evidence="1">
    <location>
        <begin position="54"/>
        <end position="74"/>
    </location>
</feature>
<accession>A0A336KJQ7</accession>
<name>A0A336KJQ7_CULSO</name>
<proteinExistence type="predicted"/>
<dbReference type="EMBL" id="UFQS01000540">
    <property type="protein sequence ID" value="SSX04709.1"/>
    <property type="molecule type" value="Genomic_DNA"/>
</dbReference>
<dbReference type="AlphaFoldDB" id="A0A336KJQ7"/>
<evidence type="ECO:0000313" key="2">
    <source>
        <dbReference type="EMBL" id="SSX04709.1"/>
    </source>
</evidence>
<dbReference type="VEuPathDB" id="VectorBase:CSON011906"/>
<dbReference type="EMBL" id="UFQT01000540">
    <property type="protein sequence ID" value="SSX25072.1"/>
    <property type="molecule type" value="Genomic_DNA"/>
</dbReference>
<reference evidence="3" key="2">
    <citation type="submission" date="2018-07" db="EMBL/GenBank/DDBJ databases">
        <authorList>
            <person name="Quirk P.G."/>
            <person name="Krulwich T.A."/>
        </authorList>
    </citation>
    <scope>NUCLEOTIDE SEQUENCE</scope>
</reference>
<protein>
    <submittedName>
        <fullName evidence="2">CSON011906 protein</fullName>
    </submittedName>
</protein>
<reference evidence="2" key="1">
    <citation type="submission" date="2018-04" db="EMBL/GenBank/DDBJ databases">
        <authorList>
            <person name="Go L.Y."/>
            <person name="Mitchell J.A."/>
        </authorList>
    </citation>
    <scope>NUCLEOTIDE SEQUENCE</scope>
    <source>
        <tissue evidence="2">Whole organism</tissue>
    </source>
</reference>
<evidence type="ECO:0000256" key="1">
    <source>
        <dbReference type="SAM" id="MobiDB-lite"/>
    </source>
</evidence>
<sequence>MQEFCNQTLKNGVWNQIDEKLQLDGHHTVSIPSPTYESEIASTLVQSSFDGDVTEDLDDLSQVPPENEPLCKAQ</sequence>
<gene>
    <name evidence="2" type="primary">CSON011906</name>
</gene>
<organism evidence="2">
    <name type="scientific">Culicoides sonorensis</name>
    <name type="common">Biting midge</name>
    <dbReference type="NCBI Taxonomy" id="179676"/>
    <lineage>
        <taxon>Eukaryota</taxon>
        <taxon>Metazoa</taxon>
        <taxon>Ecdysozoa</taxon>
        <taxon>Arthropoda</taxon>
        <taxon>Hexapoda</taxon>
        <taxon>Insecta</taxon>
        <taxon>Pterygota</taxon>
        <taxon>Neoptera</taxon>
        <taxon>Endopterygota</taxon>
        <taxon>Diptera</taxon>
        <taxon>Nematocera</taxon>
        <taxon>Chironomoidea</taxon>
        <taxon>Ceratopogonidae</taxon>
        <taxon>Ceratopogoninae</taxon>
        <taxon>Culicoides</taxon>
        <taxon>Monoculicoides</taxon>
    </lineage>
</organism>
<evidence type="ECO:0000313" key="3">
    <source>
        <dbReference type="EMBL" id="SSX25072.1"/>
    </source>
</evidence>